<dbReference type="SUPFAM" id="SSF53720">
    <property type="entry name" value="ALDH-like"/>
    <property type="match status" value="1"/>
</dbReference>
<dbReference type="Pfam" id="PF05893">
    <property type="entry name" value="LuxC"/>
    <property type="match status" value="1"/>
</dbReference>
<comment type="similarity">
    <text evidence="3">Belongs to the LuxC family.</text>
</comment>
<organism evidence="9 10">
    <name type="scientific">Actinoalloteichus caeruleus DSM 43889</name>
    <dbReference type="NCBI Taxonomy" id="1120930"/>
    <lineage>
        <taxon>Bacteria</taxon>
        <taxon>Bacillati</taxon>
        <taxon>Actinomycetota</taxon>
        <taxon>Actinomycetes</taxon>
        <taxon>Pseudonocardiales</taxon>
        <taxon>Pseudonocardiaceae</taxon>
        <taxon>Actinoalloteichus</taxon>
        <taxon>Actinoalloteichus cyanogriseus</taxon>
    </lineage>
</organism>
<dbReference type="Gene3D" id="3.40.605.10">
    <property type="entry name" value="Aldehyde Dehydrogenase, Chain A, domain 1"/>
    <property type="match status" value="1"/>
</dbReference>
<comment type="function">
    <text evidence="1">LuxC is the fatty acid reductase enzyme responsible for synthesis of the aldehyde substrate for the luminescent reaction catalyzed by luciferase.</text>
</comment>
<dbReference type="EMBL" id="AUBJ02000001">
    <property type="protein sequence ID" value="MCP2332818.1"/>
    <property type="molecule type" value="Genomic_DNA"/>
</dbReference>
<comment type="caution">
    <text evidence="9">The sequence shown here is derived from an EMBL/GenBank/DDBJ whole genome shotgun (WGS) entry which is preliminary data.</text>
</comment>
<dbReference type="Proteomes" id="UP000791080">
    <property type="component" value="Unassembled WGS sequence"/>
</dbReference>
<keyword evidence="7" id="KW-0455">Luminescence</keyword>
<reference evidence="9 10" key="2">
    <citation type="submission" date="2022-06" db="EMBL/GenBank/DDBJ databases">
        <title>Genomic Encyclopedia of Type Strains, Phase I: the one thousand microbial genomes (KMG-I) project.</title>
        <authorList>
            <person name="Kyrpides N."/>
        </authorList>
    </citation>
    <scope>NUCLEOTIDE SEQUENCE [LARGE SCALE GENOMIC DNA]</scope>
    <source>
        <strain evidence="9 10">DSM 43889</strain>
    </source>
</reference>
<evidence type="ECO:0000256" key="7">
    <source>
        <dbReference type="ARBA" id="ARBA00023223"/>
    </source>
</evidence>
<keyword evidence="6" id="KW-0560">Oxidoreductase</keyword>
<proteinExistence type="inferred from homology"/>
<reference evidence="9 10" key="1">
    <citation type="submission" date="2013-07" db="EMBL/GenBank/DDBJ databases">
        <authorList>
            <consortium name="DOE Joint Genome Institute"/>
            <person name="Reeve W."/>
            <person name="Huntemann M."/>
            <person name="Han J."/>
            <person name="Chen A."/>
            <person name="Kyrpides N."/>
            <person name="Mavromatis K."/>
            <person name="Markowitz V."/>
            <person name="Palaniappan K."/>
            <person name="Ivanova N."/>
            <person name="Schaumberg A."/>
            <person name="Pati A."/>
            <person name="Liolios K."/>
            <person name="Nordberg H.P."/>
            <person name="Cantor M.N."/>
            <person name="Hua S.X."/>
            <person name="Woyke T."/>
        </authorList>
    </citation>
    <scope>NUCLEOTIDE SEQUENCE [LARGE SCALE GENOMIC DNA]</scope>
    <source>
        <strain evidence="9 10">DSM 43889</strain>
    </source>
</reference>
<evidence type="ECO:0000256" key="8">
    <source>
        <dbReference type="ARBA" id="ARBA00049412"/>
    </source>
</evidence>
<keyword evidence="10" id="KW-1185">Reference proteome</keyword>
<evidence type="ECO:0000313" key="10">
    <source>
        <dbReference type="Proteomes" id="UP000791080"/>
    </source>
</evidence>
<comment type="catalytic activity">
    <reaction evidence="8">
        <text>a long-chain fatty aldehyde + NADP(+) + CoA = a long-chain fatty acyl-CoA + NADPH + H(+)</text>
        <dbReference type="Rhea" id="RHEA:15437"/>
        <dbReference type="ChEBI" id="CHEBI:15378"/>
        <dbReference type="ChEBI" id="CHEBI:17176"/>
        <dbReference type="ChEBI" id="CHEBI:57287"/>
        <dbReference type="ChEBI" id="CHEBI:57783"/>
        <dbReference type="ChEBI" id="CHEBI:58349"/>
        <dbReference type="ChEBI" id="CHEBI:83139"/>
        <dbReference type="EC" id="1.2.1.50"/>
    </reaction>
</comment>
<evidence type="ECO:0000256" key="6">
    <source>
        <dbReference type="ARBA" id="ARBA00023002"/>
    </source>
</evidence>
<evidence type="ECO:0000256" key="5">
    <source>
        <dbReference type="ARBA" id="ARBA00022857"/>
    </source>
</evidence>
<gene>
    <name evidence="9" type="ORF">G443_003088</name>
</gene>
<evidence type="ECO:0000256" key="1">
    <source>
        <dbReference type="ARBA" id="ARBA00003277"/>
    </source>
</evidence>
<dbReference type="RefSeq" id="WP_026417729.1">
    <property type="nucleotide sequence ID" value="NZ_AUBJ02000001.1"/>
</dbReference>
<evidence type="ECO:0000313" key="9">
    <source>
        <dbReference type="EMBL" id="MCP2332818.1"/>
    </source>
</evidence>
<name>A0ABT1JKX7_ACTCY</name>
<evidence type="ECO:0000256" key="3">
    <source>
        <dbReference type="ARBA" id="ARBA00010915"/>
    </source>
</evidence>
<comment type="pathway">
    <text evidence="2">Lipid metabolism; fatty acid reduction for biolumincescence.</text>
</comment>
<dbReference type="InterPro" id="IPR008670">
    <property type="entry name" value="CoA_reduct_LuxC"/>
</dbReference>
<keyword evidence="5" id="KW-0521">NADP</keyword>
<accession>A0ABT1JKX7</accession>
<dbReference type="InterPro" id="IPR016161">
    <property type="entry name" value="Ald_DH/histidinol_DH"/>
</dbReference>
<evidence type="ECO:0000256" key="4">
    <source>
        <dbReference type="ARBA" id="ARBA00013020"/>
    </source>
</evidence>
<dbReference type="InterPro" id="IPR016162">
    <property type="entry name" value="Ald_DH_N"/>
</dbReference>
<protein>
    <recommendedName>
        <fullName evidence="4">long-chain-fatty-acyl-CoA reductase</fullName>
        <ecNumber evidence="4">1.2.1.50</ecNumber>
    </recommendedName>
</protein>
<evidence type="ECO:0000256" key="2">
    <source>
        <dbReference type="ARBA" id="ARBA00004908"/>
    </source>
</evidence>
<dbReference type="EC" id="1.2.1.50" evidence="4"/>
<sequence>MKVTSRFPAGPSLPAPDLLRELAVGAVRCDLRVGDERMVRFLTDLAARLLAPAQARRHPELAALGFFLRRGELTRTLDALGDSPSTGTAPAGPGGAESALRFPRGLVLHVPPANVDTIFVYSWALSALAGNTNVVRLSERSGAAASAVLTAMHEALRDAPPEVATAVAATQRLIGYGRDDSVTATLSSECDLRVVWGGDASVTALRAFPLAPAARDLTFPNRSSFAVISSASWRRTDETTRRSVLGGFYNDAFWFDQAACSSPRAVFWVGSEAEGREAARDFTRLLLDVVGEKGFRPEPAMAVRQRVGAYGLAATGAARSVSFEGDAVATLELAPEAEIPRDWLGVATFPHRAVGSLQELAGLVRREDQTLTHFGFDRGELLALAERLGGRGIDRIVPVGSALSFAPVWDGHDLLREFTRLTTVTG</sequence>